<sequence length="362" mass="39797">MRIAYIINSMEGGGAQSPLPRIVEALEKAGAEVRVFALLRRNGLALPRLLAKGVVPVVREGSETDHFRALAWIIDQSRAWGADALWTSLTRATLLGQIAAKRLNIPVVSWQHNAYLKPWNERLLRWRATAADLWVADSAQVAELTRERLGVSNENLITWPIFAADPEVHQAAEWQPGQRLEIGSLGRLHPAKGYDLLIDALALLDQRGFRPSFPLRISIGGIGAEEAALKARARTVSVDIEFAGFIENPTEFLARQHLYVQPSRREGFCIAAHEAMQAGLPVVAAETGEMPYTINSRDVGLTFPVGDVTELAQALEDVLSRPERLAAIGQNARDRVLEKFSQERFDAVAAKIVGRLSVLVAS</sequence>
<dbReference type="Proteomes" id="UP000448199">
    <property type="component" value="Unassembled WGS sequence"/>
</dbReference>
<dbReference type="RefSeq" id="WP_160728150.1">
    <property type="nucleotide sequence ID" value="NZ_WTYC01000004.1"/>
</dbReference>
<evidence type="ECO:0000259" key="1">
    <source>
        <dbReference type="Pfam" id="PF00534"/>
    </source>
</evidence>
<evidence type="ECO:0000259" key="2">
    <source>
        <dbReference type="Pfam" id="PF13439"/>
    </source>
</evidence>
<reference evidence="3 4" key="1">
    <citation type="submission" date="2019-12" db="EMBL/GenBank/DDBJ databases">
        <title>Genomic-based taxomic classification of the family Erythrobacteraceae.</title>
        <authorList>
            <person name="Xu L."/>
        </authorList>
    </citation>
    <scope>NUCLEOTIDE SEQUENCE [LARGE SCALE GENOMIC DNA]</scope>
    <source>
        <strain evidence="3 4">DSM 17792</strain>
    </source>
</reference>
<keyword evidence="3" id="KW-0808">Transferase</keyword>
<dbReference type="Pfam" id="PF13439">
    <property type="entry name" value="Glyco_transf_4"/>
    <property type="match status" value="1"/>
</dbReference>
<dbReference type="EMBL" id="WTYC01000004">
    <property type="protein sequence ID" value="MXO48608.1"/>
    <property type="molecule type" value="Genomic_DNA"/>
</dbReference>
<evidence type="ECO:0000313" key="3">
    <source>
        <dbReference type="EMBL" id="MXO48608.1"/>
    </source>
</evidence>
<name>A0A844XUF3_9SPHN</name>
<dbReference type="GO" id="GO:0016758">
    <property type="term" value="F:hexosyltransferase activity"/>
    <property type="evidence" value="ECO:0007669"/>
    <property type="project" value="TreeGrafter"/>
</dbReference>
<evidence type="ECO:0000313" key="4">
    <source>
        <dbReference type="Proteomes" id="UP000448199"/>
    </source>
</evidence>
<dbReference type="PANTHER" id="PTHR45947">
    <property type="entry name" value="SULFOQUINOVOSYL TRANSFERASE SQD2"/>
    <property type="match status" value="1"/>
</dbReference>
<dbReference type="PANTHER" id="PTHR45947:SF3">
    <property type="entry name" value="SULFOQUINOVOSYL TRANSFERASE SQD2"/>
    <property type="match status" value="1"/>
</dbReference>
<dbReference type="InterPro" id="IPR001296">
    <property type="entry name" value="Glyco_trans_1"/>
</dbReference>
<dbReference type="OrthoDB" id="529131at2"/>
<dbReference type="SUPFAM" id="SSF53756">
    <property type="entry name" value="UDP-Glycosyltransferase/glycogen phosphorylase"/>
    <property type="match status" value="1"/>
</dbReference>
<dbReference type="InterPro" id="IPR050194">
    <property type="entry name" value="Glycosyltransferase_grp1"/>
</dbReference>
<proteinExistence type="predicted"/>
<organism evidence="3 4">
    <name type="scientific">Qipengyuania vulgaris</name>
    <dbReference type="NCBI Taxonomy" id="291985"/>
    <lineage>
        <taxon>Bacteria</taxon>
        <taxon>Pseudomonadati</taxon>
        <taxon>Pseudomonadota</taxon>
        <taxon>Alphaproteobacteria</taxon>
        <taxon>Sphingomonadales</taxon>
        <taxon>Erythrobacteraceae</taxon>
        <taxon>Qipengyuania</taxon>
    </lineage>
</organism>
<dbReference type="AlphaFoldDB" id="A0A844XUF3"/>
<dbReference type="Pfam" id="PF00534">
    <property type="entry name" value="Glycos_transf_1"/>
    <property type="match status" value="1"/>
</dbReference>
<feature type="domain" description="Glycosyl transferase family 1" evidence="1">
    <location>
        <begin position="177"/>
        <end position="334"/>
    </location>
</feature>
<dbReference type="InterPro" id="IPR028098">
    <property type="entry name" value="Glyco_trans_4-like_N"/>
</dbReference>
<dbReference type="Gene3D" id="3.40.50.2000">
    <property type="entry name" value="Glycogen Phosphorylase B"/>
    <property type="match status" value="2"/>
</dbReference>
<feature type="domain" description="Glycosyltransferase subfamily 4-like N-terminal" evidence="2">
    <location>
        <begin position="13"/>
        <end position="160"/>
    </location>
</feature>
<comment type="caution">
    <text evidence="3">The sequence shown here is derived from an EMBL/GenBank/DDBJ whole genome shotgun (WGS) entry which is preliminary data.</text>
</comment>
<accession>A0A844XUF3</accession>
<protein>
    <submittedName>
        <fullName evidence="3">Glycosyltransferase</fullName>
    </submittedName>
</protein>
<gene>
    <name evidence="3" type="ORF">GRI69_10090</name>
</gene>
<dbReference type="CDD" id="cd03801">
    <property type="entry name" value="GT4_PimA-like"/>
    <property type="match status" value="1"/>
</dbReference>
<keyword evidence="4" id="KW-1185">Reference proteome</keyword>